<dbReference type="InterPro" id="IPR020616">
    <property type="entry name" value="Thiolase_N"/>
</dbReference>
<accession>A0A139ATS5</accession>
<evidence type="ECO:0000256" key="5">
    <source>
        <dbReference type="ARBA" id="ARBA00022958"/>
    </source>
</evidence>
<dbReference type="NCBIfam" id="TIGR01930">
    <property type="entry name" value="AcCoA-C-Actrans"/>
    <property type="match status" value="1"/>
</dbReference>
<dbReference type="InterPro" id="IPR020617">
    <property type="entry name" value="Thiolase_C"/>
</dbReference>
<dbReference type="PROSITE" id="PS00098">
    <property type="entry name" value="THIOLASE_1"/>
    <property type="match status" value="1"/>
</dbReference>
<dbReference type="PIRSF" id="PIRSF000429">
    <property type="entry name" value="Ac-CoA_Ac_transf"/>
    <property type="match status" value="1"/>
</dbReference>
<dbReference type="InterPro" id="IPR016039">
    <property type="entry name" value="Thiolase-like"/>
</dbReference>
<feature type="active site" description="Proton acceptor" evidence="7">
    <location>
        <position position="392"/>
    </location>
</feature>
<keyword evidence="13" id="KW-1185">Reference proteome</keyword>
<evidence type="ECO:0000256" key="1">
    <source>
        <dbReference type="ARBA" id="ARBA00010982"/>
    </source>
</evidence>
<feature type="binding site" evidence="8">
    <location>
        <position position="263"/>
    </location>
    <ligand>
        <name>CoA</name>
        <dbReference type="ChEBI" id="CHEBI:57287"/>
    </ligand>
</feature>
<feature type="binding site" evidence="8">
    <location>
        <begin position="238"/>
        <end position="240"/>
    </location>
    <ligand>
        <name>CoA</name>
        <dbReference type="ChEBI" id="CHEBI:57287"/>
    </ligand>
</feature>
<keyword evidence="3 9" id="KW-0808">Transferase</keyword>
<evidence type="ECO:0000313" key="13">
    <source>
        <dbReference type="Proteomes" id="UP000070544"/>
    </source>
</evidence>
<name>A0A139ATS5_GONPJ</name>
<keyword evidence="4" id="KW-0479">Metal-binding</keyword>
<dbReference type="InterPro" id="IPR002155">
    <property type="entry name" value="Thiolase"/>
</dbReference>
<dbReference type="SUPFAM" id="SSF53901">
    <property type="entry name" value="Thiolase-like"/>
    <property type="match status" value="2"/>
</dbReference>
<dbReference type="EMBL" id="KQ965736">
    <property type="protein sequence ID" value="KXS20136.1"/>
    <property type="molecule type" value="Genomic_DNA"/>
</dbReference>
<organism evidence="12 13">
    <name type="scientific">Gonapodya prolifera (strain JEL478)</name>
    <name type="common">Monoblepharis prolifera</name>
    <dbReference type="NCBI Taxonomy" id="1344416"/>
    <lineage>
        <taxon>Eukaryota</taxon>
        <taxon>Fungi</taxon>
        <taxon>Fungi incertae sedis</taxon>
        <taxon>Chytridiomycota</taxon>
        <taxon>Chytridiomycota incertae sedis</taxon>
        <taxon>Monoblepharidomycetes</taxon>
        <taxon>Monoblepharidales</taxon>
        <taxon>Gonapodyaceae</taxon>
        <taxon>Gonapodya</taxon>
    </lineage>
</organism>
<dbReference type="GO" id="GO:0046872">
    <property type="term" value="F:metal ion binding"/>
    <property type="evidence" value="ECO:0007669"/>
    <property type="project" value="UniProtKB-KW"/>
</dbReference>
<evidence type="ECO:0000256" key="4">
    <source>
        <dbReference type="ARBA" id="ARBA00022723"/>
    </source>
</evidence>
<dbReference type="OrthoDB" id="5404651at2759"/>
<feature type="binding site" evidence="8">
    <location>
        <position position="243"/>
    </location>
    <ligand>
        <name>CoA</name>
        <dbReference type="ChEBI" id="CHEBI:57287"/>
    </ligand>
</feature>
<dbReference type="PANTHER" id="PTHR18919">
    <property type="entry name" value="ACETYL-COA C-ACYLTRANSFERASE"/>
    <property type="match status" value="1"/>
</dbReference>
<proteinExistence type="inferred from homology"/>
<sequence length="406" mass="42405">MAYSVSKLGRRTYATLAPKPNDVVFVAAARTPVGSFKGSLASLTAPQLGAIAIKGALERAGLKPEEVNEVFMGNVVSANLGQAPARQAVIGADLPKSVVCTTVNKVCASGMKTIMLGALTLQAGLNDVVVAGGMESMSNIPYYVPRNAIGFGHSQLLDGIVRDGLQDAYEPIAMGVCAEETAEKHNISREQQDEYAIRSYTMAAEAWKTGKFKSEVLPVTIQSKKKTIVVEEDEEYKRIDFSKVPGLKSAFKSGGSVTAANSSTLNDGASAVVLTTRAFAESRGLKPIAELVSQGDAETSPREFTIAPSLSLPIALKRAGISKEDISLFEINEAFSVVPLANQKLLQLDPSKVNVAGGAVSLGHAIGNSGTRIVVSLINLLKSGELGAAGICNGGGGASTIIIRKI</sequence>
<dbReference type="STRING" id="1344416.A0A139ATS5"/>
<keyword evidence="5" id="KW-0630">Potassium</keyword>
<protein>
    <recommendedName>
        <fullName evidence="2">acetyl-CoA C-acetyltransferase</fullName>
        <ecNumber evidence="2">2.3.1.9</ecNumber>
    </recommendedName>
</protein>
<dbReference type="InterPro" id="IPR020615">
    <property type="entry name" value="Thiolase_acyl_enz_int_AS"/>
</dbReference>
<dbReference type="GO" id="GO:0006635">
    <property type="term" value="P:fatty acid beta-oxidation"/>
    <property type="evidence" value="ECO:0007669"/>
    <property type="project" value="TreeGrafter"/>
</dbReference>
<evidence type="ECO:0000256" key="6">
    <source>
        <dbReference type="ARBA" id="ARBA00023315"/>
    </source>
</evidence>
<dbReference type="Pfam" id="PF02803">
    <property type="entry name" value="Thiolase_C"/>
    <property type="match status" value="1"/>
</dbReference>
<dbReference type="GO" id="GO:0005739">
    <property type="term" value="C:mitochondrion"/>
    <property type="evidence" value="ECO:0007669"/>
    <property type="project" value="TreeGrafter"/>
</dbReference>
<dbReference type="Pfam" id="PF00108">
    <property type="entry name" value="Thiolase_N"/>
    <property type="match status" value="1"/>
</dbReference>
<feature type="active site" description="Acyl-thioester intermediate" evidence="7">
    <location>
        <position position="107"/>
    </location>
</feature>
<evidence type="ECO:0000256" key="9">
    <source>
        <dbReference type="RuleBase" id="RU003557"/>
    </source>
</evidence>
<reference evidence="12 13" key="1">
    <citation type="journal article" date="2015" name="Genome Biol. Evol.">
        <title>Phylogenomic analyses indicate that early fungi evolved digesting cell walls of algal ancestors of land plants.</title>
        <authorList>
            <person name="Chang Y."/>
            <person name="Wang S."/>
            <person name="Sekimoto S."/>
            <person name="Aerts A.L."/>
            <person name="Choi C."/>
            <person name="Clum A."/>
            <person name="LaButti K.M."/>
            <person name="Lindquist E.A."/>
            <person name="Yee Ngan C."/>
            <person name="Ohm R.A."/>
            <person name="Salamov A.A."/>
            <person name="Grigoriev I.V."/>
            <person name="Spatafora J.W."/>
            <person name="Berbee M.L."/>
        </authorList>
    </citation>
    <scope>NUCLEOTIDE SEQUENCE [LARGE SCALE GENOMIC DNA]</scope>
    <source>
        <strain evidence="12 13">JEL478</strain>
    </source>
</reference>
<feature type="binding site" evidence="8">
    <location>
        <position position="200"/>
    </location>
    <ligand>
        <name>CoA</name>
        <dbReference type="ChEBI" id="CHEBI:57287"/>
    </ligand>
</feature>
<feature type="domain" description="Thiolase N-terminal" evidence="10">
    <location>
        <begin position="23"/>
        <end position="277"/>
    </location>
</feature>
<evidence type="ECO:0000256" key="7">
    <source>
        <dbReference type="PIRSR" id="PIRSR000429-1"/>
    </source>
</evidence>
<evidence type="ECO:0000259" key="10">
    <source>
        <dbReference type="Pfam" id="PF00108"/>
    </source>
</evidence>
<evidence type="ECO:0000259" key="11">
    <source>
        <dbReference type="Pfam" id="PF02803"/>
    </source>
</evidence>
<dbReference type="AlphaFoldDB" id="A0A139ATS5"/>
<feature type="domain" description="Thiolase C-terminal" evidence="11">
    <location>
        <begin position="285"/>
        <end position="404"/>
    </location>
</feature>
<evidence type="ECO:0000256" key="3">
    <source>
        <dbReference type="ARBA" id="ARBA00022679"/>
    </source>
</evidence>
<dbReference type="EC" id="2.3.1.9" evidence="2"/>
<evidence type="ECO:0000256" key="2">
    <source>
        <dbReference type="ARBA" id="ARBA00012705"/>
    </source>
</evidence>
<evidence type="ECO:0000313" key="12">
    <source>
        <dbReference type="EMBL" id="KXS20136.1"/>
    </source>
</evidence>
<evidence type="ECO:0000256" key="8">
    <source>
        <dbReference type="PIRSR" id="PIRSR000429-2"/>
    </source>
</evidence>
<dbReference type="GO" id="GO:0003985">
    <property type="term" value="F:acetyl-CoA C-acetyltransferase activity"/>
    <property type="evidence" value="ECO:0007669"/>
    <property type="project" value="UniProtKB-EC"/>
</dbReference>
<dbReference type="Gene3D" id="3.40.47.10">
    <property type="match status" value="1"/>
</dbReference>
<comment type="similarity">
    <text evidence="1 9">Belongs to the thiolase-like superfamily. Thiolase family.</text>
</comment>
<dbReference type="CDD" id="cd00751">
    <property type="entry name" value="thiolase"/>
    <property type="match status" value="1"/>
</dbReference>
<dbReference type="PANTHER" id="PTHR18919:SF156">
    <property type="entry name" value="ACETYL-COA ACETYLTRANSFERASE, MITOCHONDRIAL"/>
    <property type="match status" value="1"/>
</dbReference>
<gene>
    <name evidence="12" type="ORF">M427DRAFT_131535</name>
</gene>
<dbReference type="Proteomes" id="UP000070544">
    <property type="component" value="Unassembled WGS sequence"/>
</dbReference>
<feature type="active site" description="Proton acceptor" evidence="7">
    <location>
        <position position="364"/>
    </location>
</feature>
<keyword evidence="6 9" id="KW-0012">Acyltransferase</keyword>
<dbReference type="FunFam" id="3.40.47.10:FF:000007">
    <property type="entry name" value="acetyl-CoA acetyltransferase, mitochondrial"/>
    <property type="match status" value="1"/>
</dbReference>
<dbReference type="OMA" id="EPMRPGT"/>